<dbReference type="PIRSF" id="PIRSF029008">
    <property type="entry name" value="MecA"/>
    <property type="match status" value="1"/>
</dbReference>
<evidence type="ECO:0000313" key="2">
    <source>
        <dbReference type="EMBL" id="MEL5986843.1"/>
    </source>
</evidence>
<gene>
    <name evidence="2" type="ORF">AAF454_00240</name>
</gene>
<organism evidence="2 3">
    <name type="scientific">Kurthia gibsonii</name>
    <dbReference type="NCBI Taxonomy" id="33946"/>
    <lineage>
        <taxon>Bacteria</taxon>
        <taxon>Bacillati</taxon>
        <taxon>Bacillota</taxon>
        <taxon>Bacilli</taxon>
        <taxon>Bacillales</taxon>
        <taxon>Caryophanaceae</taxon>
        <taxon>Kurthia</taxon>
    </lineage>
</organism>
<dbReference type="Pfam" id="PF05389">
    <property type="entry name" value="MecA"/>
    <property type="match status" value="1"/>
</dbReference>
<dbReference type="InterPro" id="IPR008681">
    <property type="entry name" value="Neg-reg_MecA"/>
</dbReference>
<evidence type="ECO:0000256" key="1">
    <source>
        <dbReference type="ARBA" id="ARBA00005397"/>
    </source>
</evidence>
<sequence>MDIERINDNTLKLVISYKDIEERGFTKDEIWFNRDKGEELFWVMMDEIDDDQFEVNGPLWIQVVAKEVGLELTVTVVNAPHELFNEGMLDVQNKGSQFANMFESDPFTTNAQDFETDTFQLLEDAVFELESFDDLIPLAKSMPSGFDEVNELYVYEGRYYLYIDFTRVVDVELQQDFLSPILEYAKLSSQTIHVLREYGKAIMEGDCFAITREHF</sequence>
<dbReference type="RefSeq" id="WP_068455409.1">
    <property type="nucleotide sequence ID" value="NZ_JBANCH010000004.1"/>
</dbReference>
<dbReference type="Gene3D" id="3.30.70.1950">
    <property type="match status" value="1"/>
</dbReference>
<evidence type="ECO:0000313" key="3">
    <source>
        <dbReference type="Proteomes" id="UP001398420"/>
    </source>
</evidence>
<dbReference type="Proteomes" id="UP001398420">
    <property type="component" value="Unassembled WGS sequence"/>
</dbReference>
<comment type="similarity">
    <text evidence="1">Belongs to the MecA family.</text>
</comment>
<protein>
    <submittedName>
        <fullName evidence="2">Adaptor protein MecA</fullName>
    </submittedName>
</protein>
<comment type="caution">
    <text evidence="2">The sequence shown here is derived from an EMBL/GenBank/DDBJ whole genome shotgun (WGS) entry which is preliminary data.</text>
</comment>
<accession>A0ABU9LIL9</accession>
<dbReference type="PANTHER" id="PTHR39161:SF1">
    <property type="entry name" value="ADAPTER PROTEIN MECA 1"/>
    <property type="match status" value="1"/>
</dbReference>
<dbReference type="InterPro" id="IPR038471">
    <property type="entry name" value="MecA_C_sf"/>
</dbReference>
<proteinExistence type="inferred from homology"/>
<keyword evidence="3" id="KW-1185">Reference proteome</keyword>
<reference evidence="2 3" key="1">
    <citation type="submission" date="2024-04" db="EMBL/GenBank/DDBJ databases">
        <authorList>
            <person name="Wu Y.S."/>
            <person name="Zhang L."/>
        </authorList>
    </citation>
    <scope>NUCLEOTIDE SEQUENCE [LARGE SCALE GENOMIC DNA]</scope>
    <source>
        <strain evidence="2 3">KG-01</strain>
    </source>
</reference>
<dbReference type="PANTHER" id="PTHR39161">
    <property type="entry name" value="ADAPTER PROTEIN MECA"/>
    <property type="match status" value="1"/>
</dbReference>
<dbReference type="EMBL" id="JBCEWA010000001">
    <property type="protein sequence ID" value="MEL5986843.1"/>
    <property type="molecule type" value="Genomic_DNA"/>
</dbReference>
<name>A0ABU9LIL9_9BACL</name>